<dbReference type="GO" id="GO:0008410">
    <property type="term" value="F:CoA-transferase activity"/>
    <property type="evidence" value="ECO:0007669"/>
    <property type="project" value="TreeGrafter"/>
</dbReference>
<dbReference type="PANTHER" id="PTHR48207:SF3">
    <property type="entry name" value="SUCCINATE--HYDROXYMETHYLGLUTARATE COA-TRANSFERASE"/>
    <property type="match status" value="1"/>
</dbReference>
<dbReference type="Gene3D" id="3.30.1540.10">
    <property type="entry name" value="formyl-coa transferase, domain 3"/>
    <property type="match status" value="1"/>
</dbReference>
<dbReference type="InterPro" id="IPR044855">
    <property type="entry name" value="CoA-Trfase_III_dom3_sf"/>
</dbReference>
<feature type="region of interest" description="Disordered" evidence="2">
    <location>
        <begin position="364"/>
        <end position="398"/>
    </location>
</feature>
<dbReference type="PANTHER" id="PTHR48207">
    <property type="entry name" value="SUCCINATE--HYDROXYMETHYLGLUTARATE COA-TRANSFERASE"/>
    <property type="match status" value="1"/>
</dbReference>
<keyword evidence="4" id="KW-1185">Reference proteome</keyword>
<dbReference type="EMBL" id="PQFZ01000007">
    <property type="protein sequence ID" value="POR51383.1"/>
    <property type="molecule type" value="Genomic_DNA"/>
</dbReference>
<protein>
    <submittedName>
        <fullName evidence="3">Crotonobetainyl-CoA:carnitine CoA-transferase CaiB-like acyl-CoA transferase</fullName>
    </submittedName>
</protein>
<accession>A0A2S4M9E6</accession>
<dbReference type="OrthoDB" id="9806585at2"/>
<dbReference type="InterPro" id="IPR023606">
    <property type="entry name" value="CoA-Trfase_III_dom_1_sf"/>
</dbReference>
<gene>
    <name evidence="3" type="ORF">CYD53_107166</name>
</gene>
<dbReference type="RefSeq" id="WP_103718768.1">
    <property type="nucleotide sequence ID" value="NZ_PQFZ01000007.1"/>
</dbReference>
<proteinExistence type="predicted"/>
<dbReference type="InterPro" id="IPR050483">
    <property type="entry name" value="CoA-transferase_III_domain"/>
</dbReference>
<evidence type="ECO:0000313" key="4">
    <source>
        <dbReference type="Proteomes" id="UP000236919"/>
    </source>
</evidence>
<evidence type="ECO:0000256" key="2">
    <source>
        <dbReference type="SAM" id="MobiDB-lite"/>
    </source>
</evidence>
<comment type="caution">
    <text evidence="3">The sequence shown here is derived from an EMBL/GenBank/DDBJ whole genome shotgun (WGS) entry which is preliminary data.</text>
</comment>
<keyword evidence="1 3" id="KW-0808">Transferase</keyword>
<dbReference type="InterPro" id="IPR003673">
    <property type="entry name" value="CoA-Trfase_fam_III"/>
</dbReference>
<feature type="compositionally biased region" description="Polar residues" evidence="2">
    <location>
        <begin position="379"/>
        <end position="388"/>
    </location>
</feature>
<name>A0A2S4M9E6_9HYPH</name>
<dbReference type="Proteomes" id="UP000236919">
    <property type="component" value="Unassembled WGS sequence"/>
</dbReference>
<dbReference type="Gene3D" id="3.40.50.10540">
    <property type="entry name" value="Crotonobetainyl-coa:carnitine coa-transferase, domain 1"/>
    <property type="match status" value="1"/>
</dbReference>
<dbReference type="AlphaFoldDB" id="A0A2S4M9E6"/>
<dbReference type="SUPFAM" id="SSF89796">
    <property type="entry name" value="CoA-transferase family III (CaiB/BaiF)"/>
    <property type="match status" value="1"/>
</dbReference>
<dbReference type="Pfam" id="PF02515">
    <property type="entry name" value="CoA_transf_3"/>
    <property type="match status" value="1"/>
</dbReference>
<evidence type="ECO:0000256" key="1">
    <source>
        <dbReference type="ARBA" id="ARBA00022679"/>
    </source>
</evidence>
<sequence>MTNALDGILVVALEQAVAVPTATCKLADAGARVIKLERAEGDFARGYDDYARGLSSYFVWINRGKESCRVDLKQPDDRAMVEAMLAEADVFIQNLAPGATTRLGLGATELRQRYPRLITCDISGYAPGTPHHNRKAYDLLVQAESGLSAITGTEDSGPSRIGVSIADIATGQAAYAAILEALLRRARTGQGSAIQLSLFDTLGDLMNVPYLTRRYGGIEPPRVGLAHPSIAPYGVFATADGNILISIQSEREWQILARDVLGSEALATEPRYASNVLRVRERKALDAAIGAILGARPFAEVAAALDRHAIAYGTVSSVGDLITHVAATTLAVETPAGPVEVLAPPVIVDGERVAMRRVPGLGEHDEALRAEFGGRPSPAGTSPSSRTSGEAAPIRDPS</sequence>
<evidence type="ECO:0000313" key="3">
    <source>
        <dbReference type="EMBL" id="POR51383.1"/>
    </source>
</evidence>
<organism evidence="3 4">
    <name type="scientific">Bosea psychrotolerans</name>
    <dbReference type="NCBI Taxonomy" id="1871628"/>
    <lineage>
        <taxon>Bacteria</taxon>
        <taxon>Pseudomonadati</taxon>
        <taxon>Pseudomonadota</taxon>
        <taxon>Alphaproteobacteria</taxon>
        <taxon>Hyphomicrobiales</taxon>
        <taxon>Boseaceae</taxon>
        <taxon>Bosea</taxon>
    </lineage>
</organism>
<reference evidence="3 4" key="1">
    <citation type="submission" date="2018-01" db="EMBL/GenBank/DDBJ databases">
        <title>Genomic Encyclopedia of Type Strains, Phase III (KMG-III): the genomes of soil and plant-associated and newly described type strains.</title>
        <authorList>
            <person name="Whitman W."/>
        </authorList>
    </citation>
    <scope>NUCLEOTIDE SEQUENCE [LARGE SCALE GENOMIC DNA]</scope>
    <source>
        <strain evidence="3 4">1131</strain>
    </source>
</reference>